<comment type="similarity">
    <text evidence="1">Belongs to the short-chain dehydrogenases/reductases (SDR) family.</text>
</comment>
<keyword evidence="4" id="KW-1185">Reference proteome</keyword>
<comment type="caution">
    <text evidence="3">The sequence shown here is derived from an EMBL/GenBank/DDBJ whole genome shotgun (WGS) entry which is preliminary data.</text>
</comment>
<evidence type="ECO:0000313" key="4">
    <source>
        <dbReference type="Proteomes" id="UP000688137"/>
    </source>
</evidence>
<dbReference type="OMA" id="QDGQMGQ"/>
<evidence type="ECO:0000256" key="2">
    <source>
        <dbReference type="ARBA" id="ARBA00023002"/>
    </source>
</evidence>
<name>A0A8S1N2B7_PARPR</name>
<keyword evidence="2" id="KW-0560">Oxidoreductase</keyword>
<dbReference type="PANTHER" id="PTHR43658:SF8">
    <property type="entry name" value="17-BETA-HYDROXYSTEROID DEHYDROGENASE 14-RELATED"/>
    <property type="match status" value="1"/>
</dbReference>
<evidence type="ECO:0000313" key="3">
    <source>
        <dbReference type="EMBL" id="CAD8085882.1"/>
    </source>
</evidence>
<accession>A0A8S1N2B7</accession>
<dbReference type="InterPro" id="IPR002347">
    <property type="entry name" value="SDR_fam"/>
</dbReference>
<dbReference type="AlphaFoldDB" id="A0A8S1N2B7"/>
<dbReference type="EMBL" id="CAJJDM010000078">
    <property type="protein sequence ID" value="CAD8085882.1"/>
    <property type="molecule type" value="Genomic_DNA"/>
</dbReference>
<dbReference type="GO" id="GO:0016491">
    <property type="term" value="F:oxidoreductase activity"/>
    <property type="evidence" value="ECO:0007669"/>
    <property type="project" value="UniProtKB-KW"/>
</dbReference>
<dbReference type="FunFam" id="3.40.50.720:FF:000173">
    <property type="entry name" value="3-oxoacyl-[acyl-carrier protein] reductase"/>
    <property type="match status" value="1"/>
</dbReference>
<organism evidence="3 4">
    <name type="scientific">Paramecium primaurelia</name>
    <dbReference type="NCBI Taxonomy" id="5886"/>
    <lineage>
        <taxon>Eukaryota</taxon>
        <taxon>Sar</taxon>
        <taxon>Alveolata</taxon>
        <taxon>Ciliophora</taxon>
        <taxon>Intramacronucleata</taxon>
        <taxon>Oligohymenophorea</taxon>
        <taxon>Peniculida</taxon>
        <taxon>Parameciidae</taxon>
        <taxon>Paramecium</taxon>
    </lineage>
</organism>
<reference evidence="3" key="1">
    <citation type="submission" date="2021-01" db="EMBL/GenBank/DDBJ databases">
        <authorList>
            <consortium name="Genoscope - CEA"/>
            <person name="William W."/>
        </authorList>
    </citation>
    <scope>NUCLEOTIDE SEQUENCE</scope>
</reference>
<evidence type="ECO:0000256" key="1">
    <source>
        <dbReference type="ARBA" id="ARBA00006484"/>
    </source>
</evidence>
<dbReference type="PANTHER" id="PTHR43658">
    <property type="entry name" value="SHORT-CHAIN DEHYDROGENASE/REDUCTASE"/>
    <property type="match status" value="1"/>
</dbReference>
<dbReference type="PROSITE" id="PS00061">
    <property type="entry name" value="ADH_SHORT"/>
    <property type="match status" value="1"/>
</dbReference>
<protein>
    <submittedName>
        <fullName evidence="3">Uncharacterized protein</fullName>
    </submittedName>
</protein>
<dbReference type="Pfam" id="PF00106">
    <property type="entry name" value="adh_short"/>
    <property type="match status" value="1"/>
</dbReference>
<dbReference type="InterPro" id="IPR020904">
    <property type="entry name" value="Sc_DH/Rdtase_CS"/>
</dbReference>
<sequence length="251" mass="27396">MQLDSKTVVIVTGGASGLGLATVELLIQKQCKVVAADFNEEKGEELIKRFENCNLRYFKCDVQNEEEIRKLIEFTITEFGQINLVVNSAGIPSAQMTATRSSVASTSEMNILMQINVIGTFNVCKYAAQHMIKSQVKGVIVNVASLAGIEGQRGQVIYSASKGAVIAMTLPMARDLGKHGIRVVTIAPGIIYTPMFEMIQPKIKEQLESQVALGRLGAAKEFAQLVEMIYQSEYLTGCVLRLDGGLRVPHL</sequence>
<gene>
    <name evidence="3" type="ORF">PPRIM_AZ9-3.1.T0750118</name>
</gene>
<proteinExistence type="inferred from homology"/>
<dbReference type="Proteomes" id="UP000688137">
    <property type="component" value="Unassembled WGS sequence"/>
</dbReference>